<sequence>DLKVGFFNTDHATQTDSSEILPVKELSSDTQNLVQIVKSLQVDFGFLKQLLQLKFEDRLKEESLSLFTVLHDRIMEVEKHHQRNEDHMRKCFYQQLADAIAILKGLYKVEAKNVTLKDVTTWEEGSLAKETIAAKLILEKENLEYKLEVEKLVQIISELEEEVRSNINEYSILEDEYISLKEKSEKDHRTIRKLMNASERLREELDYEKSVVQEMRLRSAKLKELTQAHWSSVSKPPPRPLSRPPSKPPPASRPASAQSAATSMATSISSAESRKSRASKKTLKEEQPEVKPELLVQVEALKVIVDNEKKKFERFRKEADRINRNWEKRFLILRNSFHVLKDEMFTRHTLFRQFAVLADTSFNYIRLKPLIVQSKLNLTGTTSSSSDYYRASSIDNKTNDAISDQVPFQISAKGKILFFFLFPFFFFETEPHSVAQARVSAVASA</sequence>
<feature type="compositionally biased region" description="Pro residues" evidence="2">
    <location>
        <begin position="235"/>
        <end position="252"/>
    </location>
</feature>
<dbReference type="Pfam" id="PF15852">
    <property type="entry name" value="DUF4724"/>
    <property type="match status" value="1"/>
</dbReference>
<keyword evidence="1" id="KW-0175">Coiled coil</keyword>
<protein>
    <recommendedName>
        <fullName evidence="7">DUF4709 domain-containing protein</fullName>
    </recommendedName>
</protein>
<feature type="domain" description="DUF4724" evidence="4">
    <location>
        <begin position="344"/>
        <end position="415"/>
    </location>
</feature>
<dbReference type="GeneTree" id="ENSGT00390000003836"/>
<dbReference type="InterPro" id="IPR040119">
    <property type="entry name" value="C10orf67-like"/>
</dbReference>
<dbReference type="Ensembl" id="ENSMICT00000001367.3">
    <property type="protein sequence ID" value="ENSMICP00000001243.3"/>
    <property type="gene ID" value="ENSMICG00000001368.3"/>
</dbReference>
<feature type="coiled-coil region" evidence="1">
    <location>
        <begin position="298"/>
        <end position="325"/>
    </location>
</feature>
<dbReference type="EMBL" id="ABDC03028236">
    <property type="status" value="NOT_ANNOTATED_CDS"/>
    <property type="molecule type" value="Genomic_DNA"/>
</dbReference>
<reference evidence="5" key="2">
    <citation type="submission" date="2025-08" db="UniProtKB">
        <authorList>
            <consortium name="Ensembl"/>
        </authorList>
    </citation>
    <scope>IDENTIFICATION</scope>
</reference>
<name>A0A8C5UPK7_MICMU</name>
<dbReference type="PANTHER" id="PTHR22382">
    <property type="entry name" value="RIKEN CDNA 4921504E06 GENE"/>
    <property type="match status" value="1"/>
</dbReference>
<dbReference type="InterPro" id="IPR031711">
    <property type="entry name" value="DUF4724"/>
</dbReference>
<evidence type="ECO:0000313" key="6">
    <source>
        <dbReference type="Proteomes" id="UP000694394"/>
    </source>
</evidence>
<dbReference type="AlphaFoldDB" id="A0A8C5UPK7"/>
<evidence type="ECO:0000259" key="3">
    <source>
        <dbReference type="Pfam" id="PF15821"/>
    </source>
</evidence>
<dbReference type="EMBL" id="ABDC03028239">
    <property type="status" value="NOT_ANNOTATED_CDS"/>
    <property type="molecule type" value="Genomic_DNA"/>
</dbReference>
<dbReference type="InterPro" id="IPR031651">
    <property type="entry name" value="DUF4709"/>
</dbReference>
<evidence type="ECO:0000259" key="4">
    <source>
        <dbReference type="Pfam" id="PF15852"/>
    </source>
</evidence>
<feature type="domain" description="DUF4709" evidence="3">
    <location>
        <begin position="1"/>
        <end position="104"/>
    </location>
</feature>
<proteinExistence type="predicted"/>
<dbReference type="Pfam" id="PF15821">
    <property type="entry name" value="DUF4709"/>
    <property type="match status" value="1"/>
</dbReference>
<reference evidence="5" key="3">
    <citation type="submission" date="2025-09" db="UniProtKB">
        <authorList>
            <consortium name="Ensembl"/>
        </authorList>
    </citation>
    <scope>IDENTIFICATION</scope>
</reference>
<evidence type="ECO:0000256" key="2">
    <source>
        <dbReference type="SAM" id="MobiDB-lite"/>
    </source>
</evidence>
<feature type="region of interest" description="Disordered" evidence="2">
    <location>
        <begin position="227"/>
        <end position="289"/>
    </location>
</feature>
<evidence type="ECO:0000256" key="1">
    <source>
        <dbReference type="SAM" id="Coils"/>
    </source>
</evidence>
<evidence type="ECO:0008006" key="7">
    <source>
        <dbReference type="Google" id="ProtNLM"/>
    </source>
</evidence>
<accession>A0A8C5UPK7</accession>
<organism evidence="5 6">
    <name type="scientific">Microcebus murinus</name>
    <name type="common">Gray mouse lemur</name>
    <name type="synonym">Lemur murinus</name>
    <dbReference type="NCBI Taxonomy" id="30608"/>
    <lineage>
        <taxon>Eukaryota</taxon>
        <taxon>Metazoa</taxon>
        <taxon>Chordata</taxon>
        <taxon>Craniata</taxon>
        <taxon>Vertebrata</taxon>
        <taxon>Euteleostomi</taxon>
        <taxon>Mammalia</taxon>
        <taxon>Eutheria</taxon>
        <taxon>Euarchontoglires</taxon>
        <taxon>Primates</taxon>
        <taxon>Strepsirrhini</taxon>
        <taxon>Lemuriformes</taxon>
        <taxon>Cheirogaleidae</taxon>
        <taxon>Microcebus</taxon>
    </lineage>
</organism>
<dbReference type="EMBL" id="ABDC03028241">
    <property type="status" value="NOT_ANNOTATED_CDS"/>
    <property type="molecule type" value="Genomic_DNA"/>
</dbReference>
<dbReference type="EMBL" id="ABDC03028240">
    <property type="status" value="NOT_ANNOTATED_CDS"/>
    <property type="molecule type" value="Genomic_DNA"/>
</dbReference>
<evidence type="ECO:0000313" key="5">
    <source>
        <dbReference type="Ensembl" id="ENSMICP00000001243.3"/>
    </source>
</evidence>
<dbReference type="PANTHER" id="PTHR22382:SF7">
    <property type="entry name" value="RIKEN CDNA 4921504E06 GENE"/>
    <property type="match status" value="1"/>
</dbReference>
<dbReference type="EMBL" id="ABDC03028234">
    <property type="status" value="NOT_ANNOTATED_CDS"/>
    <property type="molecule type" value="Genomic_DNA"/>
</dbReference>
<dbReference type="Proteomes" id="UP000694394">
    <property type="component" value="Chromosome 25"/>
</dbReference>
<keyword evidence="6" id="KW-1185">Reference proteome</keyword>
<dbReference type="EMBL" id="ABDC03028237">
    <property type="status" value="NOT_ANNOTATED_CDS"/>
    <property type="molecule type" value="Genomic_DNA"/>
</dbReference>
<dbReference type="EMBL" id="ABDC03028238">
    <property type="status" value="NOT_ANNOTATED_CDS"/>
    <property type="molecule type" value="Genomic_DNA"/>
</dbReference>
<feature type="coiled-coil region" evidence="1">
    <location>
        <begin position="142"/>
        <end position="176"/>
    </location>
</feature>
<dbReference type="EMBL" id="ABDC03028235">
    <property type="status" value="NOT_ANNOTATED_CDS"/>
    <property type="molecule type" value="Genomic_DNA"/>
</dbReference>
<reference evidence="5" key="1">
    <citation type="submission" date="2016-12" db="EMBL/GenBank/DDBJ databases">
        <title>Mouse lemur reference genome and diversity panel.</title>
        <authorList>
            <person name="Harris R."/>
            <person name="Larsen P."/>
            <person name="Liu Y."/>
            <person name="Hughes D.S."/>
            <person name="Murali S."/>
            <person name="Raveendran M."/>
            <person name="Korchina V."/>
            <person name="Wang M."/>
            <person name="Jhangiani S."/>
            <person name="Bandaranaike D."/>
            <person name="Bellair M."/>
            <person name="Blankenburg K."/>
            <person name="Chao H."/>
            <person name="Dahdouli M."/>
            <person name="Dinh H."/>
            <person name="Doddapaneni H."/>
            <person name="English A."/>
            <person name="Firestine M."/>
            <person name="Gnanaolivu R."/>
            <person name="Gross S."/>
            <person name="Hernandez B."/>
            <person name="Javaid M."/>
            <person name="Jayaseelan J."/>
            <person name="Jones J."/>
            <person name="Khan Z."/>
            <person name="Kovar C."/>
            <person name="Kurapati P."/>
            <person name="Le B."/>
            <person name="Lee S."/>
            <person name="Li M."/>
            <person name="Mathew T."/>
            <person name="Narasimhan A."/>
            <person name="Ngo D."/>
            <person name="Nguyen L."/>
            <person name="Okwuonu G."/>
            <person name="Ongeri F."/>
            <person name="Osuji N."/>
            <person name="Pu L.-L."/>
            <person name="Puazo M."/>
            <person name="Quiroz J."/>
            <person name="Raj R."/>
            <person name="Rajbhandari K."/>
            <person name="Reid J.G."/>
            <person name="Santibanez J."/>
            <person name="Sexton D."/>
            <person name="Skinner E."/>
            <person name="Vee V."/>
            <person name="Weissenberger G."/>
            <person name="Wu Y."/>
            <person name="Xin Y."/>
            <person name="Han Y."/>
            <person name="Campbell C."/>
            <person name="Brown A."/>
            <person name="Sullivan B."/>
            <person name="Shelton J."/>
            <person name="Brown S."/>
            <person name="Dudchenko O."/>
            <person name="Machol I."/>
            <person name="Durand N."/>
            <person name="Shamim M."/>
            <person name="Lieberman A."/>
            <person name="Muzny D.M."/>
            <person name="Richards S."/>
            <person name="Yoder A."/>
            <person name="Worley K.C."/>
            <person name="Rogers J."/>
            <person name="Gibbs R.A."/>
        </authorList>
    </citation>
    <scope>NUCLEOTIDE SEQUENCE [LARGE SCALE GENOMIC DNA]</scope>
</reference>
<feature type="compositionally biased region" description="Low complexity" evidence="2">
    <location>
        <begin position="253"/>
        <end position="271"/>
    </location>
</feature>